<proteinExistence type="predicted"/>
<dbReference type="Proteomes" id="UP000054053">
    <property type="component" value="Unassembled WGS sequence"/>
</dbReference>
<dbReference type="AlphaFoldDB" id="A0A1B5L581"/>
<dbReference type="EMBL" id="BBTG02000041">
    <property type="protein sequence ID" value="GAO18704.1"/>
    <property type="molecule type" value="Genomic_DNA"/>
</dbReference>
<reference evidence="2" key="1">
    <citation type="journal article" date="2016" name="Genome Announc.">
        <title>Genome sequence of Ustilaginoidea virens IPU010, a rice pathogenic fungus causing false smut.</title>
        <authorList>
            <person name="Kumagai T."/>
            <person name="Ishii T."/>
            <person name="Terai G."/>
            <person name="Umemura M."/>
            <person name="Machida M."/>
            <person name="Asai K."/>
        </authorList>
    </citation>
    <scope>NUCLEOTIDE SEQUENCE [LARGE SCALE GENOMIC DNA]</scope>
    <source>
        <strain evidence="2">IPU010</strain>
    </source>
</reference>
<accession>A0A1B5L581</accession>
<dbReference type="PANTHER" id="PTHR35332">
    <property type="entry name" value="REGULATION OF ENOLASE PROTEIN 1"/>
    <property type="match status" value="1"/>
</dbReference>
<organism evidence="1 2">
    <name type="scientific">Ustilaginoidea virens</name>
    <name type="common">Rice false smut fungus</name>
    <name type="synonym">Villosiclava virens</name>
    <dbReference type="NCBI Taxonomy" id="1159556"/>
    <lineage>
        <taxon>Eukaryota</taxon>
        <taxon>Fungi</taxon>
        <taxon>Dikarya</taxon>
        <taxon>Ascomycota</taxon>
        <taxon>Pezizomycotina</taxon>
        <taxon>Sordariomycetes</taxon>
        <taxon>Hypocreomycetidae</taxon>
        <taxon>Hypocreales</taxon>
        <taxon>Clavicipitaceae</taxon>
        <taxon>Ustilaginoidea</taxon>
    </lineage>
</organism>
<protein>
    <submittedName>
        <fullName evidence="1">Uncharacterized protein</fullName>
    </submittedName>
</protein>
<dbReference type="Gene3D" id="2.60.120.200">
    <property type="match status" value="1"/>
</dbReference>
<gene>
    <name evidence="1" type="ORF">UVI_02053100</name>
</gene>
<sequence>MQTPFTLSADPDTDIWKKPPAHDAFNAPYLTHSKGTVDSFVRAVITFEACYARQFDQAGILLKFSKPATGERKWIKSGVELFDNRARLSTVCTDNYSDWSVSDAPRGDEIRAGARRVTVSVERNVDETGQSLWVYHVEGGGKTPLREINWPYGTATAAHGWELQVAATVARPSKAGAGAGAGAGVGPLSATFVEFDVQWETTTTTTTTTTTAKLDDA</sequence>
<evidence type="ECO:0000313" key="1">
    <source>
        <dbReference type="EMBL" id="GAO18704.1"/>
    </source>
</evidence>
<dbReference type="InterPro" id="IPR009784">
    <property type="entry name" value="DUF1349"/>
</dbReference>
<name>A0A1B5L581_USTVR</name>
<dbReference type="Pfam" id="PF07081">
    <property type="entry name" value="DUF1349"/>
    <property type="match status" value="1"/>
</dbReference>
<evidence type="ECO:0000313" key="2">
    <source>
        <dbReference type="Proteomes" id="UP000054053"/>
    </source>
</evidence>
<dbReference type="PANTHER" id="PTHR35332:SF2">
    <property type="entry name" value="REGULATION OF ENOLASE PROTEIN 1"/>
    <property type="match status" value="1"/>
</dbReference>
<comment type="caution">
    <text evidence="1">The sequence shown here is derived from an EMBL/GenBank/DDBJ whole genome shotgun (WGS) entry which is preliminary data.</text>
</comment>